<dbReference type="Proteomes" id="UP001500979">
    <property type="component" value="Unassembled WGS sequence"/>
</dbReference>
<feature type="compositionally biased region" description="Low complexity" evidence="1">
    <location>
        <begin position="1"/>
        <end position="16"/>
    </location>
</feature>
<accession>A0ABN3V1R6</accession>
<reference evidence="3 4" key="1">
    <citation type="journal article" date="2019" name="Int. J. Syst. Evol. Microbiol.">
        <title>The Global Catalogue of Microorganisms (GCM) 10K type strain sequencing project: providing services to taxonomists for standard genome sequencing and annotation.</title>
        <authorList>
            <consortium name="The Broad Institute Genomics Platform"/>
            <consortium name="The Broad Institute Genome Sequencing Center for Infectious Disease"/>
            <person name="Wu L."/>
            <person name="Ma J."/>
        </authorList>
    </citation>
    <scope>NUCLEOTIDE SEQUENCE [LARGE SCALE GENOMIC DNA]</scope>
    <source>
        <strain evidence="3 4">JCM 9383</strain>
    </source>
</reference>
<dbReference type="EMBL" id="BAAAUX010000002">
    <property type="protein sequence ID" value="GAA2775047.1"/>
    <property type="molecule type" value="Genomic_DNA"/>
</dbReference>
<gene>
    <name evidence="3" type="ORF">GCM10010470_03870</name>
</gene>
<proteinExistence type="predicted"/>
<protein>
    <recommendedName>
        <fullName evidence="2">DUF4232 domain-containing protein</fullName>
    </recommendedName>
</protein>
<evidence type="ECO:0000256" key="1">
    <source>
        <dbReference type="SAM" id="MobiDB-lite"/>
    </source>
</evidence>
<evidence type="ECO:0000313" key="4">
    <source>
        <dbReference type="Proteomes" id="UP001500979"/>
    </source>
</evidence>
<comment type="caution">
    <text evidence="3">The sequence shown here is derived from an EMBL/GenBank/DDBJ whole genome shotgun (WGS) entry which is preliminary data.</text>
</comment>
<evidence type="ECO:0000259" key="2">
    <source>
        <dbReference type="Pfam" id="PF14016"/>
    </source>
</evidence>
<evidence type="ECO:0000313" key="3">
    <source>
        <dbReference type="EMBL" id="GAA2775047.1"/>
    </source>
</evidence>
<feature type="region of interest" description="Disordered" evidence="1">
    <location>
        <begin position="1"/>
        <end position="63"/>
    </location>
</feature>
<organism evidence="3 4">
    <name type="scientific">Saccharopolyspora taberi</name>
    <dbReference type="NCBI Taxonomy" id="60895"/>
    <lineage>
        <taxon>Bacteria</taxon>
        <taxon>Bacillati</taxon>
        <taxon>Actinomycetota</taxon>
        <taxon>Actinomycetes</taxon>
        <taxon>Pseudonocardiales</taxon>
        <taxon>Pseudonocardiaceae</taxon>
        <taxon>Saccharopolyspora</taxon>
    </lineage>
</organism>
<dbReference type="Pfam" id="PF14016">
    <property type="entry name" value="DUF4232"/>
    <property type="match status" value="1"/>
</dbReference>
<dbReference type="InterPro" id="IPR025326">
    <property type="entry name" value="DUF4232"/>
</dbReference>
<feature type="compositionally biased region" description="Polar residues" evidence="1">
    <location>
        <begin position="52"/>
        <end position="63"/>
    </location>
</feature>
<name>A0ABN3V1R6_9PSEU</name>
<keyword evidence="4" id="KW-1185">Reference proteome</keyword>
<feature type="domain" description="DUF4232" evidence="2">
    <location>
        <begin position="28"/>
        <end position="152"/>
    </location>
</feature>
<sequence length="164" mass="17267">METSSETTSAETSEPATSREEPGGGEPCRAGQVKAALDPSALADMPPPDASGHSSTQVEFTNNGGVECTLQGYSEFVMVDAQGEPLPTDRLQKSGVPAETVSLPPGGSASTYLEWSIFDSEQRPGCYEPDLIRLTLPGDQERIAVPWRLGAYCGAITESPFVAS</sequence>